<accession>A0A0C2Y8K9</accession>
<evidence type="ECO:0000313" key="2">
    <source>
        <dbReference type="Proteomes" id="UP000053424"/>
    </source>
</evidence>
<evidence type="ECO:0000313" key="1">
    <source>
        <dbReference type="EMBL" id="KIM37357.1"/>
    </source>
</evidence>
<reference evidence="2" key="2">
    <citation type="submission" date="2015-01" db="EMBL/GenBank/DDBJ databases">
        <title>Evolutionary Origins and Diversification of the Mycorrhizal Mutualists.</title>
        <authorList>
            <consortium name="DOE Joint Genome Institute"/>
            <consortium name="Mycorrhizal Genomics Consortium"/>
            <person name="Kohler A."/>
            <person name="Kuo A."/>
            <person name="Nagy L.G."/>
            <person name="Floudas D."/>
            <person name="Copeland A."/>
            <person name="Barry K.W."/>
            <person name="Cichocki N."/>
            <person name="Veneault-Fourrey C."/>
            <person name="LaButti K."/>
            <person name="Lindquist E.A."/>
            <person name="Lipzen A."/>
            <person name="Lundell T."/>
            <person name="Morin E."/>
            <person name="Murat C."/>
            <person name="Riley R."/>
            <person name="Ohm R."/>
            <person name="Sun H."/>
            <person name="Tunlid A."/>
            <person name="Henrissat B."/>
            <person name="Grigoriev I.V."/>
            <person name="Hibbett D.S."/>
            <person name="Martin F."/>
        </authorList>
    </citation>
    <scope>NUCLEOTIDE SEQUENCE [LARGE SCALE GENOMIC DNA]</scope>
    <source>
        <strain evidence="2">h7</strain>
    </source>
</reference>
<name>A0A0C2Y8K9_HEBCY</name>
<dbReference type="HOGENOM" id="CLU_2922852_0_0_1"/>
<proteinExistence type="predicted"/>
<dbReference type="AlphaFoldDB" id="A0A0C2Y8K9"/>
<keyword evidence="2" id="KW-1185">Reference proteome</keyword>
<sequence length="61" mass="6804">MLVDALSRVSSQLHRNLPVNVDAARRGAQISCKTRVRLTRLIQGIFTPRGTEKAGYLAQRL</sequence>
<dbReference type="EMBL" id="KN831798">
    <property type="protein sequence ID" value="KIM37357.1"/>
    <property type="molecule type" value="Genomic_DNA"/>
</dbReference>
<dbReference type="Proteomes" id="UP000053424">
    <property type="component" value="Unassembled WGS sequence"/>
</dbReference>
<reference evidence="1 2" key="1">
    <citation type="submission" date="2014-04" db="EMBL/GenBank/DDBJ databases">
        <authorList>
            <consortium name="DOE Joint Genome Institute"/>
            <person name="Kuo A."/>
            <person name="Gay G."/>
            <person name="Dore J."/>
            <person name="Kohler A."/>
            <person name="Nagy L.G."/>
            <person name="Floudas D."/>
            <person name="Copeland A."/>
            <person name="Barry K.W."/>
            <person name="Cichocki N."/>
            <person name="Veneault-Fourrey C."/>
            <person name="LaButti K."/>
            <person name="Lindquist E.A."/>
            <person name="Lipzen A."/>
            <person name="Lundell T."/>
            <person name="Morin E."/>
            <person name="Murat C."/>
            <person name="Sun H."/>
            <person name="Tunlid A."/>
            <person name="Henrissat B."/>
            <person name="Grigoriev I.V."/>
            <person name="Hibbett D.S."/>
            <person name="Martin F."/>
            <person name="Nordberg H.P."/>
            <person name="Cantor M.N."/>
            <person name="Hua S.X."/>
        </authorList>
    </citation>
    <scope>NUCLEOTIDE SEQUENCE [LARGE SCALE GENOMIC DNA]</scope>
    <source>
        <strain evidence="2">h7</strain>
    </source>
</reference>
<protein>
    <submittedName>
        <fullName evidence="1">Uncharacterized protein</fullName>
    </submittedName>
</protein>
<gene>
    <name evidence="1" type="ORF">M413DRAFT_448639</name>
</gene>
<organism evidence="1 2">
    <name type="scientific">Hebeloma cylindrosporum</name>
    <dbReference type="NCBI Taxonomy" id="76867"/>
    <lineage>
        <taxon>Eukaryota</taxon>
        <taxon>Fungi</taxon>
        <taxon>Dikarya</taxon>
        <taxon>Basidiomycota</taxon>
        <taxon>Agaricomycotina</taxon>
        <taxon>Agaricomycetes</taxon>
        <taxon>Agaricomycetidae</taxon>
        <taxon>Agaricales</taxon>
        <taxon>Agaricineae</taxon>
        <taxon>Hymenogastraceae</taxon>
        <taxon>Hebeloma</taxon>
    </lineage>
</organism>